<evidence type="ECO:0000313" key="7">
    <source>
        <dbReference type="EMBL" id="KAF2482459.1"/>
    </source>
</evidence>
<dbReference type="PROSITE" id="PS51387">
    <property type="entry name" value="FAD_PCMH"/>
    <property type="match status" value="1"/>
</dbReference>
<reference evidence="7" key="1">
    <citation type="journal article" date="2020" name="Stud. Mycol.">
        <title>101 Dothideomycetes genomes: a test case for predicting lifestyles and emergence of pathogens.</title>
        <authorList>
            <person name="Haridas S."/>
            <person name="Albert R."/>
            <person name="Binder M."/>
            <person name="Bloem J."/>
            <person name="Labutti K."/>
            <person name="Salamov A."/>
            <person name="Andreopoulos B."/>
            <person name="Baker S."/>
            <person name="Barry K."/>
            <person name="Bills G."/>
            <person name="Bluhm B."/>
            <person name="Cannon C."/>
            <person name="Castanera R."/>
            <person name="Culley D."/>
            <person name="Daum C."/>
            <person name="Ezra D."/>
            <person name="Gonzalez J."/>
            <person name="Henrissat B."/>
            <person name="Kuo A."/>
            <person name="Liang C."/>
            <person name="Lipzen A."/>
            <person name="Lutzoni F."/>
            <person name="Magnuson J."/>
            <person name="Mondo S."/>
            <person name="Nolan M."/>
            <person name="Ohm R."/>
            <person name="Pangilinan J."/>
            <person name="Park H.-J."/>
            <person name="Ramirez L."/>
            <person name="Alfaro M."/>
            <person name="Sun H."/>
            <person name="Tritt A."/>
            <person name="Yoshinaga Y."/>
            <person name="Zwiers L.-H."/>
            <person name="Turgeon B."/>
            <person name="Goodwin S."/>
            <person name="Spatafora J."/>
            <person name="Crous P."/>
            <person name="Grigoriev I."/>
        </authorList>
    </citation>
    <scope>NUCLEOTIDE SEQUENCE</scope>
    <source>
        <strain evidence="7">CBS 113389</strain>
    </source>
</reference>
<keyword evidence="3" id="KW-0274">FAD</keyword>
<dbReference type="Proteomes" id="UP000799767">
    <property type="component" value="Unassembled WGS sequence"/>
</dbReference>
<dbReference type="InterPro" id="IPR006094">
    <property type="entry name" value="Oxid_FAD_bind_N"/>
</dbReference>
<dbReference type="InterPro" id="IPR016169">
    <property type="entry name" value="FAD-bd_PCMH_sub2"/>
</dbReference>
<evidence type="ECO:0000313" key="8">
    <source>
        <dbReference type="Proteomes" id="UP000799767"/>
    </source>
</evidence>
<dbReference type="InterPro" id="IPR012951">
    <property type="entry name" value="BBE"/>
</dbReference>
<name>A0A6A6PQX1_9PEZI</name>
<dbReference type="Pfam" id="PF01565">
    <property type="entry name" value="FAD_binding_4"/>
    <property type="match status" value="1"/>
</dbReference>
<dbReference type="AlphaFoldDB" id="A0A6A6PQX1"/>
<dbReference type="Pfam" id="PF08031">
    <property type="entry name" value="BBE"/>
    <property type="match status" value="1"/>
</dbReference>
<keyword evidence="5" id="KW-0732">Signal</keyword>
<protein>
    <submittedName>
        <fullName evidence="7">FAD binding domain protein</fullName>
    </submittedName>
</protein>
<evidence type="ECO:0000256" key="5">
    <source>
        <dbReference type="SAM" id="SignalP"/>
    </source>
</evidence>
<keyword evidence="2" id="KW-0285">Flavoprotein</keyword>
<dbReference type="Gene3D" id="3.30.465.10">
    <property type="match status" value="1"/>
</dbReference>
<evidence type="ECO:0000256" key="2">
    <source>
        <dbReference type="ARBA" id="ARBA00022630"/>
    </source>
</evidence>
<feature type="chain" id="PRO_5025571868" evidence="5">
    <location>
        <begin position="28"/>
        <end position="525"/>
    </location>
</feature>
<keyword evidence="4" id="KW-0560">Oxidoreductase</keyword>
<accession>A0A6A6PQX1</accession>
<dbReference type="GeneID" id="54474764"/>
<keyword evidence="8" id="KW-1185">Reference proteome</keyword>
<dbReference type="GO" id="GO:0071949">
    <property type="term" value="F:FAD binding"/>
    <property type="evidence" value="ECO:0007669"/>
    <property type="project" value="InterPro"/>
</dbReference>
<dbReference type="InterPro" id="IPR016167">
    <property type="entry name" value="FAD-bd_PCMH_sub1"/>
</dbReference>
<dbReference type="EMBL" id="MU001636">
    <property type="protein sequence ID" value="KAF2482459.1"/>
    <property type="molecule type" value="Genomic_DNA"/>
</dbReference>
<dbReference type="OrthoDB" id="2151789at2759"/>
<dbReference type="PANTHER" id="PTHR42973:SF34">
    <property type="entry name" value="FAD BINDING DOMAIN PROTEIN (AFU_ORTHOLOGUE AFUA_3G02770)"/>
    <property type="match status" value="1"/>
</dbReference>
<evidence type="ECO:0000256" key="4">
    <source>
        <dbReference type="ARBA" id="ARBA00023002"/>
    </source>
</evidence>
<dbReference type="InterPro" id="IPR016166">
    <property type="entry name" value="FAD-bd_PCMH"/>
</dbReference>
<gene>
    <name evidence="7" type="ORF">BDY17DRAFT_298558</name>
</gene>
<evidence type="ECO:0000259" key="6">
    <source>
        <dbReference type="PROSITE" id="PS51387"/>
    </source>
</evidence>
<organism evidence="7 8">
    <name type="scientific">Neohortaea acidophila</name>
    <dbReference type="NCBI Taxonomy" id="245834"/>
    <lineage>
        <taxon>Eukaryota</taxon>
        <taxon>Fungi</taxon>
        <taxon>Dikarya</taxon>
        <taxon>Ascomycota</taxon>
        <taxon>Pezizomycotina</taxon>
        <taxon>Dothideomycetes</taxon>
        <taxon>Dothideomycetidae</taxon>
        <taxon>Mycosphaerellales</taxon>
        <taxon>Teratosphaeriaceae</taxon>
        <taxon>Neohortaea</taxon>
    </lineage>
</organism>
<dbReference type="Gene3D" id="3.40.462.20">
    <property type="match status" value="1"/>
</dbReference>
<dbReference type="InterPro" id="IPR036318">
    <property type="entry name" value="FAD-bd_PCMH-like_sf"/>
</dbReference>
<comment type="similarity">
    <text evidence="1">Belongs to the oxygen-dependent FAD-linked oxidoreductase family.</text>
</comment>
<proteinExistence type="inferred from homology"/>
<sequence>MFPVKGLARLPALSLLLLLLLARQLHAEQAVLRFDWDQEILNLGLHDDNSTEQANDGCIKACHLLQRLLPVTTDSARTTAYAKEEYWSSRQAEVTPQCFVQPTTAEEVASIVSLVSKTKCRFAVKSGGHGAFAGASSIEAGLTIDLQLLNELSLEDAEQPTVTRVGPGNRWIDVYDYLTPRNLSVLGGRVAEVGVGGFTLGGGISFFSPKYGWALDGVRNYELVTPDARILQVNRDSYPDLYWALRGGGKNFGIVTRFDLETFPQGPMWGGVTYSDVQHTEEVIDAFEKFAFNAPQDLDAHAYIFLDFTDDIDRLRAGSVLAYARAVEYPEALGNFTKIPTVRSTLRSTDVADLAREISALNPTNMRWSYSTATFVVSKEMLRACVDIFIEEAETIKHREGVVPVLVLQLITKDVISRFSRNGGNCLGIEDGEGPLLLLNFPVKWTRAEDDAAVLGAAKRIRDRTTQRARKLGLYHRYLYQNYADGEQEVFASYGEENLKKLRDISRKYDPAQVFQKLQPGYFKL</sequence>
<feature type="signal peptide" evidence="5">
    <location>
        <begin position="1"/>
        <end position="27"/>
    </location>
</feature>
<dbReference type="InterPro" id="IPR050416">
    <property type="entry name" value="FAD-linked_Oxidoreductase"/>
</dbReference>
<dbReference type="RefSeq" id="XP_033589029.1">
    <property type="nucleotide sequence ID" value="XM_033733762.1"/>
</dbReference>
<evidence type="ECO:0000256" key="1">
    <source>
        <dbReference type="ARBA" id="ARBA00005466"/>
    </source>
</evidence>
<dbReference type="PANTHER" id="PTHR42973">
    <property type="entry name" value="BINDING OXIDOREDUCTASE, PUTATIVE (AFU_ORTHOLOGUE AFUA_1G17690)-RELATED"/>
    <property type="match status" value="1"/>
</dbReference>
<dbReference type="Gene3D" id="3.30.43.10">
    <property type="entry name" value="Uridine Diphospho-n-acetylenolpyruvylglucosamine Reductase, domain 2"/>
    <property type="match status" value="1"/>
</dbReference>
<feature type="domain" description="FAD-binding PCMH-type" evidence="6">
    <location>
        <begin position="92"/>
        <end position="265"/>
    </location>
</feature>
<evidence type="ECO:0000256" key="3">
    <source>
        <dbReference type="ARBA" id="ARBA00022827"/>
    </source>
</evidence>
<dbReference type="SUPFAM" id="SSF56176">
    <property type="entry name" value="FAD-binding/transporter-associated domain-like"/>
    <property type="match status" value="1"/>
</dbReference>
<dbReference type="GO" id="GO:0016491">
    <property type="term" value="F:oxidoreductase activity"/>
    <property type="evidence" value="ECO:0007669"/>
    <property type="project" value="UniProtKB-KW"/>
</dbReference>